<name>A0AAN7Z060_9PEZI</name>
<evidence type="ECO:0000313" key="3">
    <source>
        <dbReference type="Proteomes" id="UP001305414"/>
    </source>
</evidence>
<evidence type="ECO:0000313" key="2">
    <source>
        <dbReference type="EMBL" id="KAK5632150.1"/>
    </source>
</evidence>
<comment type="caution">
    <text evidence="2">The sequence shown here is derived from an EMBL/GenBank/DDBJ whole genome shotgun (WGS) entry which is preliminary data.</text>
</comment>
<keyword evidence="1" id="KW-0732">Signal</keyword>
<feature type="chain" id="PRO_5042952459" evidence="1">
    <location>
        <begin position="18"/>
        <end position="134"/>
    </location>
</feature>
<accession>A0AAN7Z060</accession>
<dbReference type="AlphaFoldDB" id="A0AAN7Z060"/>
<reference evidence="2 3" key="1">
    <citation type="submission" date="2023-10" db="EMBL/GenBank/DDBJ databases">
        <title>Draft genome sequence of Xylaria bambusicola isolate GMP-LS, the root and basal stem rot pathogen of sugarcane in Indonesia.</title>
        <authorList>
            <person name="Selvaraj P."/>
            <person name="Muralishankar V."/>
            <person name="Muruganantham S."/>
            <person name="Sp S."/>
            <person name="Haryani S."/>
            <person name="Lau K.J.X."/>
            <person name="Naqvi N.I."/>
        </authorList>
    </citation>
    <scope>NUCLEOTIDE SEQUENCE [LARGE SCALE GENOMIC DNA]</scope>
    <source>
        <strain evidence="2">GMP-LS</strain>
    </source>
</reference>
<keyword evidence="3" id="KW-1185">Reference proteome</keyword>
<feature type="signal peptide" evidence="1">
    <location>
        <begin position="1"/>
        <end position="17"/>
    </location>
</feature>
<sequence length="134" mass="14667">MGQVSTAFFCAFLGILASEVRVLLHQMLQRGAAKYVTRASVGEGPIGDPGAASQIDLFTRVEARLLFQPMHHVGPNNVPGILSLGYSIYTLFLRDVTLLLAPVQVEIGDSIFISLVNFRKSIVQVIWAHLLFLS</sequence>
<dbReference type="Proteomes" id="UP001305414">
    <property type="component" value="Unassembled WGS sequence"/>
</dbReference>
<dbReference type="EMBL" id="JAWHQM010000023">
    <property type="protein sequence ID" value="KAK5632150.1"/>
    <property type="molecule type" value="Genomic_DNA"/>
</dbReference>
<gene>
    <name evidence="2" type="ORF">RRF57_007863</name>
</gene>
<protein>
    <submittedName>
        <fullName evidence="2">Uncharacterized protein</fullName>
    </submittedName>
</protein>
<organism evidence="2 3">
    <name type="scientific">Xylaria bambusicola</name>
    <dbReference type="NCBI Taxonomy" id="326684"/>
    <lineage>
        <taxon>Eukaryota</taxon>
        <taxon>Fungi</taxon>
        <taxon>Dikarya</taxon>
        <taxon>Ascomycota</taxon>
        <taxon>Pezizomycotina</taxon>
        <taxon>Sordariomycetes</taxon>
        <taxon>Xylariomycetidae</taxon>
        <taxon>Xylariales</taxon>
        <taxon>Xylariaceae</taxon>
        <taxon>Xylaria</taxon>
    </lineage>
</organism>
<proteinExistence type="predicted"/>
<evidence type="ECO:0000256" key="1">
    <source>
        <dbReference type="SAM" id="SignalP"/>
    </source>
</evidence>